<dbReference type="InterPro" id="IPR010708">
    <property type="entry name" value="5'(3')-deoxyribonucleotidase"/>
</dbReference>
<accession>A0A1S6IZL1</accession>
<dbReference type="EMBL" id="CP019698">
    <property type="protein sequence ID" value="AQS60199.1"/>
    <property type="molecule type" value="Genomic_DNA"/>
</dbReference>
<dbReference type="OrthoDB" id="2471595at2"/>
<evidence type="ECO:0000256" key="2">
    <source>
        <dbReference type="ARBA" id="ARBA00022801"/>
    </source>
</evidence>
<dbReference type="GO" id="GO:0008253">
    <property type="term" value="F:5'-nucleotidase activity"/>
    <property type="evidence" value="ECO:0007669"/>
    <property type="project" value="InterPro"/>
</dbReference>
<organism evidence="5 6">
    <name type="scientific">Desulforamulus ferrireducens</name>
    <dbReference type="NCBI Taxonomy" id="1833852"/>
    <lineage>
        <taxon>Bacteria</taxon>
        <taxon>Bacillati</taxon>
        <taxon>Bacillota</taxon>
        <taxon>Clostridia</taxon>
        <taxon>Eubacteriales</taxon>
        <taxon>Peptococcaceae</taxon>
        <taxon>Desulforamulus</taxon>
    </lineage>
</organism>
<dbReference type="KEGG" id="dfg:B0537_14595"/>
<evidence type="ECO:0000313" key="6">
    <source>
        <dbReference type="Proteomes" id="UP000189464"/>
    </source>
</evidence>
<feature type="active site" description="Nucleophile" evidence="4">
    <location>
        <position position="6"/>
    </location>
</feature>
<evidence type="ECO:0000256" key="1">
    <source>
        <dbReference type="ARBA" id="ARBA00009589"/>
    </source>
</evidence>
<dbReference type="InterPro" id="IPR023214">
    <property type="entry name" value="HAD_sf"/>
</dbReference>
<dbReference type="SUPFAM" id="SSF56784">
    <property type="entry name" value="HAD-like"/>
    <property type="match status" value="1"/>
</dbReference>
<dbReference type="RefSeq" id="WP_077715233.1">
    <property type="nucleotide sequence ID" value="NZ_CP019698.1"/>
</dbReference>
<evidence type="ECO:0000256" key="3">
    <source>
        <dbReference type="PIRNR" id="PIRNR021362"/>
    </source>
</evidence>
<keyword evidence="6" id="KW-1185">Reference proteome</keyword>
<dbReference type="PANTHER" id="PTHR35134:SF2">
    <property type="entry name" value="NUCLEOTIDASE YQFW-RELATED"/>
    <property type="match status" value="1"/>
</dbReference>
<name>A0A1S6IZL1_9FIRM</name>
<comment type="similarity">
    <text evidence="1 3">Belongs to the 5'(3')-deoxyribonucleotidase family.</text>
</comment>
<dbReference type="InterPro" id="IPR036412">
    <property type="entry name" value="HAD-like_sf"/>
</dbReference>
<dbReference type="Proteomes" id="UP000189464">
    <property type="component" value="Chromosome"/>
</dbReference>
<dbReference type="EC" id="3.1.3.-" evidence="3"/>
<dbReference type="STRING" id="1833852.B0537_14595"/>
<evidence type="ECO:0000256" key="4">
    <source>
        <dbReference type="PIRSR" id="PIRSR610708-1"/>
    </source>
</evidence>
<evidence type="ECO:0000313" key="5">
    <source>
        <dbReference type="EMBL" id="AQS60199.1"/>
    </source>
</evidence>
<dbReference type="Pfam" id="PF06941">
    <property type="entry name" value="NT5C"/>
    <property type="match status" value="1"/>
</dbReference>
<dbReference type="InterPro" id="IPR052419">
    <property type="entry name" value="5_3-deoxyribonucleotidase-like"/>
</dbReference>
<protein>
    <recommendedName>
        <fullName evidence="3">Nucleotidase</fullName>
        <ecNumber evidence="3">3.1.3.-</ecNumber>
    </recommendedName>
</protein>
<gene>
    <name evidence="5" type="ORF">B0537_14595</name>
</gene>
<dbReference type="Gene3D" id="3.40.50.1000">
    <property type="entry name" value="HAD superfamily/HAD-like"/>
    <property type="match status" value="1"/>
</dbReference>
<dbReference type="PANTHER" id="PTHR35134">
    <property type="entry name" value="NUCLEOTIDASE YQFW-RELATED"/>
    <property type="match status" value="1"/>
</dbReference>
<keyword evidence="2 3" id="KW-0378">Hydrolase</keyword>
<dbReference type="AlphaFoldDB" id="A0A1S6IZL1"/>
<proteinExistence type="inferred from homology"/>
<feature type="active site" description="Proton donor" evidence="4">
    <location>
        <position position="8"/>
    </location>
</feature>
<sequence>MRIGIDLDGTIADNFDLLVQTFNEYCGKSLQGKDIKQYSLCKTYNITEEEFNRLMDKKEEGIIMSSPLIPFAREKINQLVKEGWEVHIITARHPKYRDITENWLQNKGVPYSGLHLLNSHDKLELCRELKVRCMIEDNVHNAYQLADGGVNVILFEAPHNKCWPWQGIRCRSWLEIYQYIVNQWHS</sequence>
<dbReference type="PIRSF" id="PIRSF021362">
    <property type="entry name" value="UCP021362_HAD"/>
    <property type="match status" value="1"/>
</dbReference>
<dbReference type="GO" id="GO:0009264">
    <property type="term" value="P:deoxyribonucleotide catabolic process"/>
    <property type="evidence" value="ECO:0007669"/>
    <property type="project" value="InterPro"/>
</dbReference>
<reference evidence="5 6" key="1">
    <citation type="journal article" date="2016" name="Int. J. Syst. Evol. Microbiol.">
        <title>Desulfotomaculum ferrireducens sp. nov., a moderately thermophilic sulfate-reducing and dissimilatory Fe(III)-reducing bacterium isolated from compost.</title>
        <authorList>
            <person name="Yang G."/>
            <person name="Guo J."/>
            <person name="Zhuang L."/>
            <person name="Yuan Y."/>
            <person name="Zhou S."/>
        </authorList>
    </citation>
    <scope>NUCLEOTIDE SEQUENCE [LARGE SCALE GENOMIC DNA]</scope>
    <source>
        <strain evidence="5 6">GSS09</strain>
    </source>
</reference>
<dbReference type="InterPro" id="IPR009206">
    <property type="entry name" value="Nucleotidase_putative"/>
</dbReference>